<dbReference type="InterPro" id="IPR004046">
    <property type="entry name" value="GST_C"/>
</dbReference>
<organism evidence="7 8">
    <name type="scientific">Macrophomina phaseolina</name>
    <dbReference type="NCBI Taxonomy" id="35725"/>
    <lineage>
        <taxon>Eukaryota</taxon>
        <taxon>Fungi</taxon>
        <taxon>Dikarya</taxon>
        <taxon>Ascomycota</taxon>
        <taxon>Pezizomycotina</taxon>
        <taxon>Dothideomycetes</taxon>
        <taxon>Dothideomycetes incertae sedis</taxon>
        <taxon>Botryosphaeriales</taxon>
        <taxon>Botryosphaeriaceae</taxon>
        <taxon>Macrophomina</taxon>
    </lineage>
</organism>
<evidence type="ECO:0000256" key="2">
    <source>
        <dbReference type="ARBA" id="ARBA00012452"/>
    </source>
</evidence>
<name>A0ABQ8GBC3_9PEZI</name>
<dbReference type="EC" id="2.5.1.18" evidence="2"/>
<keyword evidence="3" id="KW-0808">Transferase</keyword>
<dbReference type="SFLD" id="SFLDS00019">
    <property type="entry name" value="Glutathione_Transferase_(cytos"/>
    <property type="match status" value="1"/>
</dbReference>
<comment type="catalytic activity">
    <reaction evidence="4">
        <text>RX + glutathione = an S-substituted glutathione + a halide anion + H(+)</text>
        <dbReference type="Rhea" id="RHEA:16437"/>
        <dbReference type="ChEBI" id="CHEBI:15378"/>
        <dbReference type="ChEBI" id="CHEBI:16042"/>
        <dbReference type="ChEBI" id="CHEBI:17792"/>
        <dbReference type="ChEBI" id="CHEBI:57925"/>
        <dbReference type="ChEBI" id="CHEBI:90779"/>
        <dbReference type="EC" id="2.5.1.18"/>
    </reaction>
</comment>
<dbReference type="Pfam" id="PF13409">
    <property type="entry name" value="GST_N_2"/>
    <property type="match status" value="1"/>
</dbReference>
<evidence type="ECO:0000256" key="4">
    <source>
        <dbReference type="ARBA" id="ARBA00047960"/>
    </source>
</evidence>
<dbReference type="EMBL" id="JAGTJR010000015">
    <property type="protein sequence ID" value="KAH7048244.1"/>
    <property type="molecule type" value="Genomic_DNA"/>
</dbReference>
<reference evidence="7 8" key="1">
    <citation type="journal article" date="2021" name="Nat. Commun.">
        <title>Genetic determinants of endophytism in the Arabidopsis root mycobiome.</title>
        <authorList>
            <person name="Mesny F."/>
            <person name="Miyauchi S."/>
            <person name="Thiergart T."/>
            <person name="Pickel B."/>
            <person name="Atanasova L."/>
            <person name="Karlsson M."/>
            <person name="Huettel B."/>
            <person name="Barry K.W."/>
            <person name="Haridas S."/>
            <person name="Chen C."/>
            <person name="Bauer D."/>
            <person name="Andreopoulos W."/>
            <person name="Pangilinan J."/>
            <person name="LaButti K."/>
            <person name="Riley R."/>
            <person name="Lipzen A."/>
            <person name="Clum A."/>
            <person name="Drula E."/>
            <person name="Henrissat B."/>
            <person name="Kohler A."/>
            <person name="Grigoriev I.V."/>
            <person name="Martin F.M."/>
            <person name="Hacquard S."/>
        </authorList>
    </citation>
    <scope>NUCLEOTIDE SEQUENCE [LARGE SCALE GENOMIC DNA]</scope>
    <source>
        <strain evidence="7 8">MPI-SDFR-AT-0080</strain>
    </source>
</reference>
<dbReference type="Proteomes" id="UP000774617">
    <property type="component" value="Unassembled WGS sequence"/>
</dbReference>
<dbReference type="SFLD" id="SFLDG00358">
    <property type="entry name" value="Main_(cytGST)"/>
    <property type="match status" value="1"/>
</dbReference>
<dbReference type="Gene3D" id="1.20.1050.130">
    <property type="match status" value="1"/>
</dbReference>
<protein>
    <recommendedName>
        <fullName evidence="2">glutathione transferase</fullName>
        <ecNumber evidence="2">2.5.1.18</ecNumber>
    </recommendedName>
</protein>
<dbReference type="SUPFAM" id="SSF52833">
    <property type="entry name" value="Thioredoxin-like"/>
    <property type="match status" value="1"/>
</dbReference>
<evidence type="ECO:0000256" key="3">
    <source>
        <dbReference type="ARBA" id="ARBA00022679"/>
    </source>
</evidence>
<dbReference type="PROSITE" id="PS50404">
    <property type="entry name" value="GST_NTER"/>
    <property type="match status" value="1"/>
</dbReference>
<evidence type="ECO:0000313" key="7">
    <source>
        <dbReference type="EMBL" id="KAH7048244.1"/>
    </source>
</evidence>
<dbReference type="PANTHER" id="PTHR44051">
    <property type="entry name" value="GLUTATHIONE S-TRANSFERASE-RELATED"/>
    <property type="match status" value="1"/>
</dbReference>
<proteinExistence type="inferred from homology"/>
<dbReference type="InterPro" id="IPR004045">
    <property type="entry name" value="Glutathione_S-Trfase_N"/>
</dbReference>
<dbReference type="InterPro" id="IPR040079">
    <property type="entry name" value="Glutathione_S-Trfase"/>
</dbReference>
<sequence>MPIDVTSSRSLVEDVPDIPTLLLVEGRYQNWIKPVIYLEYLQIPWQYAVLDKVAAAAEWFRQIHPLLYVPALIDNVDDERLVLWDSSAILSYLGERYDKQKQLVGRTMRENAEISSWLTFETASIGPSAKYWVWYDMRTGDDVNKKAQDKMMVDLQKQYGILNQRLLEPGQKWIALKDRPTIADIAILPFTDWNTFGRMQVDIETWPALADWYRRMMALPYVKKAYEERESRKEKPIV</sequence>
<dbReference type="PROSITE" id="PS50405">
    <property type="entry name" value="GST_CTER"/>
    <property type="match status" value="1"/>
</dbReference>
<dbReference type="InterPro" id="IPR036282">
    <property type="entry name" value="Glutathione-S-Trfase_C_sf"/>
</dbReference>
<dbReference type="InterPro" id="IPR036249">
    <property type="entry name" value="Thioredoxin-like_sf"/>
</dbReference>
<accession>A0ABQ8GBC3</accession>
<evidence type="ECO:0000256" key="1">
    <source>
        <dbReference type="ARBA" id="ARBA00007409"/>
    </source>
</evidence>
<keyword evidence="8" id="KW-1185">Reference proteome</keyword>
<evidence type="ECO:0000259" key="5">
    <source>
        <dbReference type="PROSITE" id="PS50404"/>
    </source>
</evidence>
<dbReference type="Pfam" id="PF00043">
    <property type="entry name" value="GST_C"/>
    <property type="match status" value="1"/>
</dbReference>
<dbReference type="SUPFAM" id="SSF47616">
    <property type="entry name" value="GST C-terminal domain-like"/>
    <property type="match status" value="1"/>
</dbReference>
<feature type="domain" description="GST N-terminal" evidence="5">
    <location>
        <begin position="18"/>
        <end position="101"/>
    </location>
</feature>
<dbReference type="InterPro" id="IPR010987">
    <property type="entry name" value="Glutathione-S-Trfase_C-like"/>
</dbReference>
<evidence type="ECO:0000259" key="6">
    <source>
        <dbReference type="PROSITE" id="PS50405"/>
    </source>
</evidence>
<feature type="domain" description="GST C-terminal" evidence="6">
    <location>
        <begin position="107"/>
        <end position="237"/>
    </location>
</feature>
<dbReference type="PANTHER" id="PTHR44051:SF20">
    <property type="entry name" value="GLUTATHIONE TRANSFERASE 1 (EUROFUNG)"/>
    <property type="match status" value="1"/>
</dbReference>
<comment type="caution">
    <text evidence="7">The sequence shown here is derived from an EMBL/GenBank/DDBJ whole genome shotgun (WGS) entry which is preliminary data.</text>
</comment>
<gene>
    <name evidence="7" type="ORF">B0J12DRAFT_740980</name>
</gene>
<evidence type="ECO:0000313" key="8">
    <source>
        <dbReference type="Proteomes" id="UP000774617"/>
    </source>
</evidence>
<comment type="similarity">
    <text evidence="1">Belongs to the GST superfamily.</text>
</comment>